<evidence type="ECO:0000256" key="7">
    <source>
        <dbReference type="RuleBase" id="RU003653"/>
    </source>
</evidence>
<comment type="subunit">
    <text evidence="6">Monomer.</text>
</comment>
<feature type="binding site" evidence="6">
    <location>
        <position position="113"/>
    </location>
    <ligand>
        <name>a divalent metal cation</name>
        <dbReference type="ChEBI" id="CHEBI:60240"/>
        <label>2</label>
        <note>catalytic</note>
    </ligand>
</feature>
<feature type="domain" description="Peptidase M24" evidence="8">
    <location>
        <begin position="13"/>
        <end position="245"/>
    </location>
</feature>
<comment type="similarity">
    <text evidence="6">Belongs to the peptidase M24A family. Methionine aminopeptidase type 1 subfamily.</text>
</comment>
<evidence type="ECO:0000256" key="3">
    <source>
        <dbReference type="ARBA" id="ARBA00022670"/>
    </source>
</evidence>
<comment type="function">
    <text evidence="1 6">Removes the N-terminal methionine from nascent proteins. The N-terminal methionine is often cleaved when the second residue in the primary sequence is small and uncharged (Met-Ala-, Cys, Gly, Pro, Ser, Thr, or Val). Requires deformylation of the N(alpha)-formylated initiator methionine before it can be hydrolyzed.</text>
</comment>
<dbReference type="GO" id="GO:0070006">
    <property type="term" value="F:metalloaminopeptidase activity"/>
    <property type="evidence" value="ECO:0007669"/>
    <property type="project" value="UniProtKB-UniRule"/>
</dbReference>
<dbReference type="GO" id="GO:0005829">
    <property type="term" value="C:cytosol"/>
    <property type="evidence" value="ECO:0007669"/>
    <property type="project" value="TreeGrafter"/>
</dbReference>
<dbReference type="STRING" id="1798468.A2110_00735"/>
<dbReference type="NCBIfam" id="TIGR00500">
    <property type="entry name" value="met_pdase_I"/>
    <property type="match status" value="1"/>
</dbReference>
<dbReference type="CDD" id="cd01086">
    <property type="entry name" value="MetAP1"/>
    <property type="match status" value="1"/>
</dbReference>
<evidence type="ECO:0000256" key="1">
    <source>
        <dbReference type="ARBA" id="ARBA00002521"/>
    </source>
</evidence>
<dbReference type="PANTHER" id="PTHR43330">
    <property type="entry name" value="METHIONINE AMINOPEPTIDASE"/>
    <property type="match status" value="1"/>
</dbReference>
<keyword evidence="3 6" id="KW-0645">Protease</keyword>
<keyword evidence="2 6" id="KW-0031">Aminopeptidase</keyword>
<keyword evidence="4 6" id="KW-0479">Metal-binding</keyword>
<dbReference type="PRINTS" id="PR00599">
    <property type="entry name" value="MAPEPTIDASE"/>
</dbReference>
<dbReference type="Pfam" id="PF00557">
    <property type="entry name" value="Peptidase_M24"/>
    <property type="match status" value="1"/>
</dbReference>
<dbReference type="InterPro" id="IPR036005">
    <property type="entry name" value="Creatinase/aminopeptidase-like"/>
</dbReference>
<dbReference type="HAMAP" id="MF_01974">
    <property type="entry name" value="MetAP_1"/>
    <property type="match status" value="1"/>
</dbReference>
<keyword evidence="5 6" id="KW-0378">Hydrolase</keyword>
<evidence type="ECO:0000313" key="10">
    <source>
        <dbReference type="Proteomes" id="UP000176273"/>
    </source>
</evidence>
<dbReference type="InterPro" id="IPR001714">
    <property type="entry name" value="Pept_M24_MAP"/>
</dbReference>
<evidence type="ECO:0000313" key="9">
    <source>
        <dbReference type="EMBL" id="OGG37647.1"/>
    </source>
</evidence>
<evidence type="ECO:0000256" key="4">
    <source>
        <dbReference type="ARBA" id="ARBA00022723"/>
    </source>
</evidence>
<reference evidence="9 10" key="1">
    <citation type="journal article" date="2016" name="Nat. Commun.">
        <title>Thousands of microbial genomes shed light on interconnected biogeochemical processes in an aquifer system.</title>
        <authorList>
            <person name="Anantharaman K."/>
            <person name="Brown C.T."/>
            <person name="Hug L.A."/>
            <person name="Sharon I."/>
            <person name="Castelle C.J."/>
            <person name="Probst A.J."/>
            <person name="Thomas B.C."/>
            <person name="Singh A."/>
            <person name="Wilkins M.J."/>
            <person name="Karaoz U."/>
            <person name="Brodie E.L."/>
            <person name="Williams K.H."/>
            <person name="Hubbard S.S."/>
            <person name="Banfield J.F."/>
        </authorList>
    </citation>
    <scope>NUCLEOTIDE SEQUENCE [LARGE SCALE GENOMIC DNA]</scope>
</reference>
<comment type="cofactor">
    <cofactor evidence="6">
        <name>Co(2+)</name>
        <dbReference type="ChEBI" id="CHEBI:48828"/>
    </cofactor>
    <cofactor evidence="6">
        <name>Zn(2+)</name>
        <dbReference type="ChEBI" id="CHEBI:29105"/>
    </cofactor>
    <cofactor evidence="6">
        <name>Mn(2+)</name>
        <dbReference type="ChEBI" id="CHEBI:29035"/>
    </cofactor>
    <cofactor evidence="6">
        <name>Fe(2+)</name>
        <dbReference type="ChEBI" id="CHEBI:29033"/>
    </cofactor>
    <text evidence="6">Binds 2 divalent metal cations per subunit. Has a high-affinity and a low affinity metal-binding site. The true nature of the physiological cofactor is under debate. The enzyme is active with cobalt, zinc, manganese or divalent iron ions. Most likely, methionine aminopeptidases function as mononuclear Fe(2+)-metalloproteases under physiological conditions, and the catalytically relevant metal-binding site has been assigned to the histidine-containing high-affinity site.</text>
</comment>
<feature type="binding site" evidence="6">
    <location>
        <position position="102"/>
    </location>
    <ligand>
        <name>a divalent metal cation</name>
        <dbReference type="ChEBI" id="CHEBI:60240"/>
        <label>1</label>
    </ligand>
</feature>
<proteinExistence type="inferred from homology"/>
<sequence length="259" mass="27457">MNRSRLKTPRDIEELRRSGRILAYVLLELRERAAAGVSLSVLDREAQKLLAASGAESAFFGYKPEGAHEAYPAHICTSVNEEVVHGLPDKRILKDGDVLSLDLGVRLGTYVTDGALTVIIGKGTDEARRLVAATEAALSRAVLTCVLGKRLGDVGHAVEKTALNSGFKVIRNLVGHGVGFALHEHPDVYNFGEPGTGEALQEGLVIAIEPMLSPGASRAIQKKDGSFVTEDGSLSAHAEVTVAITASGPEVLTPLYKVS</sequence>
<dbReference type="EMBL" id="MFKH01000006">
    <property type="protein sequence ID" value="OGG37647.1"/>
    <property type="molecule type" value="Genomic_DNA"/>
</dbReference>
<dbReference type="InterPro" id="IPR000994">
    <property type="entry name" value="Pept_M24"/>
</dbReference>
<dbReference type="Proteomes" id="UP000176273">
    <property type="component" value="Unassembled WGS sequence"/>
</dbReference>
<dbReference type="GO" id="GO:0004239">
    <property type="term" value="F:initiator methionyl aminopeptidase activity"/>
    <property type="evidence" value="ECO:0007669"/>
    <property type="project" value="UniProtKB-UniRule"/>
</dbReference>
<dbReference type="InterPro" id="IPR002467">
    <property type="entry name" value="Pept_M24A_MAP1"/>
</dbReference>
<feature type="binding site" evidence="6">
    <location>
        <position position="209"/>
    </location>
    <ligand>
        <name>a divalent metal cation</name>
        <dbReference type="ChEBI" id="CHEBI:60240"/>
        <label>2</label>
        <note>catalytic</note>
    </ligand>
</feature>
<name>A0A1F6BM73_9BACT</name>
<gene>
    <name evidence="6" type="primary">map</name>
    <name evidence="9" type="ORF">A2110_00735</name>
</gene>
<protein>
    <recommendedName>
        <fullName evidence="6 7">Methionine aminopeptidase</fullName>
        <shortName evidence="6">MAP</shortName>
        <shortName evidence="6">MetAP</shortName>
        <ecNumber evidence="6 7">3.4.11.18</ecNumber>
    </recommendedName>
    <alternativeName>
        <fullName evidence="6">Peptidase M</fullName>
    </alternativeName>
</protein>
<feature type="binding site" evidence="6">
    <location>
        <position position="183"/>
    </location>
    <ligand>
        <name>substrate</name>
    </ligand>
</feature>
<evidence type="ECO:0000256" key="2">
    <source>
        <dbReference type="ARBA" id="ARBA00022438"/>
    </source>
</evidence>
<comment type="caution">
    <text evidence="9">The sequence shown here is derived from an EMBL/GenBank/DDBJ whole genome shotgun (WGS) entry which is preliminary data.</text>
</comment>
<dbReference type="GO" id="GO:0006508">
    <property type="term" value="P:proteolysis"/>
    <property type="evidence" value="ECO:0007669"/>
    <property type="project" value="UniProtKB-KW"/>
</dbReference>
<feature type="binding site" evidence="6">
    <location>
        <position position="239"/>
    </location>
    <ligand>
        <name>a divalent metal cation</name>
        <dbReference type="ChEBI" id="CHEBI:60240"/>
        <label>2</label>
        <note>catalytic</note>
    </ligand>
</feature>
<evidence type="ECO:0000256" key="6">
    <source>
        <dbReference type="HAMAP-Rule" id="MF_01974"/>
    </source>
</evidence>
<accession>A0A1F6BM73</accession>
<feature type="binding site" evidence="6">
    <location>
        <position position="85"/>
    </location>
    <ligand>
        <name>substrate</name>
    </ligand>
</feature>
<feature type="binding site" evidence="6">
    <location>
        <position position="113"/>
    </location>
    <ligand>
        <name>a divalent metal cation</name>
        <dbReference type="ChEBI" id="CHEBI:60240"/>
        <label>1</label>
    </ligand>
</feature>
<dbReference type="PANTHER" id="PTHR43330:SF27">
    <property type="entry name" value="METHIONINE AMINOPEPTIDASE"/>
    <property type="match status" value="1"/>
</dbReference>
<feature type="binding site" evidence="6">
    <location>
        <position position="239"/>
    </location>
    <ligand>
        <name>a divalent metal cation</name>
        <dbReference type="ChEBI" id="CHEBI:60240"/>
        <label>1</label>
    </ligand>
</feature>
<dbReference type="GO" id="GO:0046872">
    <property type="term" value="F:metal ion binding"/>
    <property type="evidence" value="ECO:0007669"/>
    <property type="project" value="UniProtKB-UniRule"/>
</dbReference>
<feature type="binding site" evidence="6">
    <location>
        <position position="176"/>
    </location>
    <ligand>
        <name>a divalent metal cation</name>
        <dbReference type="ChEBI" id="CHEBI:60240"/>
        <label>2</label>
        <note>catalytic</note>
    </ligand>
</feature>
<evidence type="ECO:0000259" key="8">
    <source>
        <dbReference type="Pfam" id="PF00557"/>
    </source>
</evidence>
<organism evidence="9 10">
    <name type="scientific">Candidatus Jorgensenbacteria bacterium GWA1_54_12</name>
    <dbReference type="NCBI Taxonomy" id="1798468"/>
    <lineage>
        <taxon>Bacteria</taxon>
        <taxon>Candidatus Joergenseniibacteriota</taxon>
    </lineage>
</organism>
<evidence type="ECO:0000256" key="5">
    <source>
        <dbReference type="ARBA" id="ARBA00022801"/>
    </source>
</evidence>
<dbReference type="AlphaFoldDB" id="A0A1F6BM73"/>
<dbReference type="SUPFAM" id="SSF55920">
    <property type="entry name" value="Creatinase/aminopeptidase"/>
    <property type="match status" value="1"/>
</dbReference>
<dbReference type="EC" id="3.4.11.18" evidence="6 7"/>
<dbReference type="Gene3D" id="3.90.230.10">
    <property type="entry name" value="Creatinase/methionine aminopeptidase superfamily"/>
    <property type="match status" value="1"/>
</dbReference>
<comment type="catalytic activity">
    <reaction evidence="6 7">
        <text>Release of N-terminal amino acids, preferentially methionine, from peptides and arylamides.</text>
        <dbReference type="EC" id="3.4.11.18"/>
    </reaction>
</comment>